<comment type="caution">
    <text evidence="7">The sequence shown here is derived from an EMBL/GenBank/DDBJ whole genome shotgun (WGS) entry which is preliminary data.</text>
</comment>
<gene>
    <name evidence="7" type="ORF">GIG_00260</name>
</gene>
<keyword evidence="5" id="KW-1133">Transmembrane helix</keyword>
<feature type="transmembrane region" description="Helical" evidence="5">
    <location>
        <begin position="323"/>
        <end position="341"/>
    </location>
</feature>
<dbReference type="GO" id="GO:0008170">
    <property type="term" value="F:N-methyltransferase activity"/>
    <property type="evidence" value="ECO:0007669"/>
    <property type="project" value="InterPro"/>
</dbReference>
<dbReference type="InterPro" id="IPR029063">
    <property type="entry name" value="SAM-dependent_MTases_sf"/>
</dbReference>
<evidence type="ECO:0000256" key="4">
    <source>
        <dbReference type="RuleBase" id="RU362026"/>
    </source>
</evidence>
<dbReference type="PRINTS" id="PR00508">
    <property type="entry name" value="S21N4MTFRASE"/>
</dbReference>
<reference evidence="7 8" key="1">
    <citation type="journal article" date="2011" name="J. Bacteriol.">
        <title>Genome Sequence of Duck Pathogen Mycoplasma anatis Strain 1340.</title>
        <authorList>
            <person name="Guo Z."/>
            <person name="Chen P."/>
            <person name="Ren P."/>
            <person name="Kuang S."/>
            <person name="Zhou Z."/>
            <person name="Li Z."/>
            <person name="Liu M."/>
            <person name="Shi D."/>
            <person name="Xiao Y."/>
            <person name="Wang X."/>
            <person name="Zhou R."/>
            <person name="Jin H."/>
            <person name="Bi D."/>
        </authorList>
    </citation>
    <scope>NUCLEOTIDE SEQUENCE [LARGE SCALE GENOMIC DNA]</scope>
    <source>
        <strain evidence="7 8">1340</strain>
    </source>
</reference>
<evidence type="ECO:0000259" key="6">
    <source>
        <dbReference type="Pfam" id="PF01555"/>
    </source>
</evidence>
<dbReference type="EMBL" id="AFVJ01000023">
    <property type="protein sequence ID" value="EGS29154.1"/>
    <property type="molecule type" value="Genomic_DNA"/>
</dbReference>
<dbReference type="EC" id="2.1.1.-" evidence="4"/>
<dbReference type="STRING" id="1034808.GIG_00260"/>
<keyword evidence="2 7" id="KW-0489">Methyltransferase</keyword>
<proteinExistence type="inferred from homology"/>
<dbReference type="InterPro" id="IPR002941">
    <property type="entry name" value="DNA_methylase_N4/N6"/>
</dbReference>
<dbReference type="PANTHER" id="PTHR13370:SF24">
    <property type="entry name" value="TYPE III RESTRICTION-MODIFICATION ENZYME STYLTI MOD SUBUNIT"/>
    <property type="match status" value="1"/>
</dbReference>
<evidence type="ECO:0000256" key="5">
    <source>
        <dbReference type="SAM" id="Phobius"/>
    </source>
</evidence>
<keyword evidence="3" id="KW-0808">Transferase</keyword>
<dbReference type="GO" id="GO:0032259">
    <property type="term" value="P:methylation"/>
    <property type="evidence" value="ECO:0007669"/>
    <property type="project" value="UniProtKB-KW"/>
</dbReference>
<feature type="domain" description="DNA methylase N-4/N-6" evidence="6">
    <location>
        <begin position="61"/>
        <end position="282"/>
    </location>
</feature>
<keyword evidence="8" id="KW-1185">Reference proteome</keyword>
<dbReference type="InterPro" id="IPR001091">
    <property type="entry name" value="RM_Methyltransferase"/>
</dbReference>
<dbReference type="Pfam" id="PF01555">
    <property type="entry name" value="N6_N4_Mtase"/>
    <property type="match status" value="1"/>
</dbReference>
<dbReference type="InterPro" id="IPR002052">
    <property type="entry name" value="DNA_methylase_N6_adenine_CS"/>
</dbReference>
<dbReference type="SUPFAM" id="SSF53335">
    <property type="entry name" value="S-adenosyl-L-methionine-dependent methyltransferases"/>
    <property type="match status" value="1"/>
</dbReference>
<evidence type="ECO:0000313" key="7">
    <source>
        <dbReference type="EMBL" id="EGS29154.1"/>
    </source>
</evidence>
<evidence type="ECO:0000256" key="2">
    <source>
        <dbReference type="ARBA" id="ARBA00022603"/>
    </source>
</evidence>
<accession>F9QDM7</accession>
<dbReference type="GO" id="GO:0003677">
    <property type="term" value="F:DNA binding"/>
    <property type="evidence" value="ECO:0007669"/>
    <property type="project" value="InterPro"/>
</dbReference>
<name>F9QDM7_9BACT</name>
<evidence type="ECO:0000313" key="8">
    <source>
        <dbReference type="Proteomes" id="UP000005055"/>
    </source>
</evidence>
<dbReference type="PANTHER" id="PTHR13370">
    <property type="entry name" value="RNA METHYLASE-RELATED"/>
    <property type="match status" value="1"/>
</dbReference>
<protein>
    <recommendedName>
        <fullName evidence="4">Methyltransferase</fullName>
        <ecNumber evidence="4">2.1.1.-</ecNumber>
    </recommendedName>
</protein>
<dbReference type="PROSITE" id="PS00092">
    <property type="entry name" value="N6_MTASE"/>
    <property type="match status" value="1"/>
</dbReference>
<dbReference type="Proteomes" id="UP000005055">
    <property type="component" value="Unassembled WGS sequence"/>
</dbReference>
<evidence type="ECO:0000256" key="1">
    <source>
        <dbReference type="ARBA" id="ARBA00006594"/>
    </source>
</evidence>
<keyword evidence="5" id="KW-0472">Membrane</keyword>
<dbReference type="AlphaFoldDB" id="F9QDM7"/>
<dbReference type="GO" id="GO:0005737">
    <property type="term" value="C:cytoplasm"/>
    <property type="evidence" value="ECO:0007669"/>
    <property type="project" value="TreeGrafter"/>
</dbReference>
<organism evidence="7 8">
    <name type="scientific">Mycoplasmopsis anatis 1340</name>
    <dbReference type="NCBI Taxonomy" id="1034808"/>
    <lineage>
        <taxon>Bacteria</taxon>
        <taxon>Bacillati</taxon>
        <taxon>Mycoplasmatota</taxon>
        <taxon>Mycoplasmoidales</taxon>
        <taxon>Metamycoplasmataceae</taxon>
        <taxon>Mycoplasmopsis</taxon>
    </lineage>
</organism>
<dbReference type="Gene3D" id="3.40.50.150">
    <property type="entry name" value="Vaccinia Virus protein VP39"/>
    <property type="match status" value="1"/>
</dbReference>
<dbReference type="RefSeq" id="WP_006886598.1">
    <property type="nucleotide sequence ID" value="NZ_AFVJ01000023.1"/>
</dbReference>
<dbReference type="REBASE" id="40515">
    <property type="entry name" value="M.Man1340ORF260P"/>
</dbReference>
<sequence length="349" mass="40977">MLNKERSTRNKTIDFTVKQLEKELIRVKNIDSDIEKLDNVINSTINGDTFKILEKLPKNSIDLCIIDPPYNISKKFNELNFSRMKDDSYVEYTRKWINLIYPLLKETATIYVCCDWKTSMIIAPILAEKFYIQNRITWEREKGRGSKNNYKNSMEDIYFLTKSKNFYFNVDSIMHRKKVIAPYKENGKPKDWNQTEIGNFRNTYPSNIWTDISIPYWSMPENTAHPTQKPEKLIAKLVLASSKENDVVLDPFLGSGTTSVVAKKLNRKYIGIELDQQFCAWAEYRLEKADHDKTIQGYADGVFWPRNSLSVIKNLKNSALYKIHFNFKIFILLFFVTFSAIQKSYNMIH</sequence>
<evidence type="ECO:0000256" key="3">
    <source>
        <dbReference type="ARBA" id="ARBA00022679"/>
    </source>
</evidence>
<dbReference type="eggNOG" id="COG2189">
    <property type="taxonomic scope" value="Bacteria"/>
</dbReference>
<comment type="similarity">
    <text evidence="1 4">Belongs to the N(4)/N(6)-methyltransferase family.</text>
</comment>
<keyword evidence="5" id="KW-0812">Transmembrane</keyword>